<evidence type="ECO:0000256" key="1">
    <source>
        <dbReference type="SAM" id="Phobius"/>
    </source>
</evidence>
<evidence type="ECO:0000313" key="3">
    <source>
        <dbReference type="Proteomes" id="UP000239203"/>
    </source>
</evidence>
<proteinExistence type="predicted"/>
<evidence type="ECO:0000313" key="2">
    <source>
        <dbReference type="EMBL" id="PPK64254.1"/>
    </source>
</evidence>
<reference evidence="2 3" key="1">
    <citation type="submission" date="2018-02" db="EMBL/GenBank/DDBJ databases">
        <title>Genomic Encyclopedia of Archaeal and Bacterial Type Strains, Phase II (KMG-II): from individual species to whole genera.</title>
        <authorList>
            <person name="Goeker M."/>
        </authorList>
    </citation>
    <scope>NUCLEOTIDE SEQUENCE [LARGE SCALE GENOMIC DNA]</scope>
    <source>
        <strain evidence="2 3">YU 961-1</strain>
    </source>
</reference>
<comment type="caution">
    <text evidence="2">The sequence shown here is derived from an EMBL/GenBank/DDBJ whole genome shotgun (WGS) entry which is preliminary data.</text>
</comment>
<keyword evidence="3" id="KW-1185">Reference proteome</keyword>
<organism evidence="2 3">
    <name type="scientific">Actinokineospora auranticolor</name>
    <dbReference type="NCBI Taxonomy" id="155976"/>
    <lineage>
        <taxon>Bacteria</taxon>
        <taxon>Bacillati</taxon>
        <taxon>Actinomycetota</taxon>
        <taxon>Actinomycetes</taxon>
        <taxon>Pseudonocardiales</taxon>
        <taxon>Pseudonocardiaceae</taxon>
        <taxon>Actinokineospora</taxon>
    </lineage>
</organism>
<dbReference type="AlphaFoldDB" id="A0A2S6GGB4"/>
<dbReference type="Proteomes" id="UP000239203">
    <property type="component" value="Unassembled WGS sequence"/>
</dbReference>
<accession>A0A2S6GGB4</accession>
<dbReference type="EMBL" id="PTIX01000021">
    <property type="protein sequence ID" value="PPK64254.1"/>
    <property type="molecule type" value="Genomic_DNA"/>
</dbReference>
<sequence length="98" mass="10533">MSGMDLPAPYLSLVALLVVGGLGVVLRWAFKSDDRKRDYGLLREIAKVPSRTAAGFVEERLRAVGVRATTVPAEDGEGLRVLVFPADEHTAIAALLDD</sequence>
<protein>
    <submittedName>
        <fullName evidence="2">Uncharacterized protein</fullName>
    </submittedName>
</protein>
<gene>
    <name evidence="2" type="ORF">CLV40_121118</name>
</gene>
<name>A0A2S6GGB4_9PSEU</name>
<feature type="transmembrane region" description="Helical" evidence="1">
    <location>
        <begin position="12"/>
        <end position="30"/>
    </location>
</feature>
<keyword evidence="1" id="KW-0812">Transmembrane</keyword>
<keyword evidence="1" id="KW-0472">Membrane</keyword>
<keyword evidence="1" id="KW-1133">Transmembrane helix</keyword>